<sequence length="164" mass="18013">MAGVKLIIAIAALVLLLVLVFGKPLTGFSVLSLVGFDAGADKEPTGKAALDVVLKENPDSATKLTEYDKTKLDKIVSENPAYTKEALEGVIQSMLRTSEEEEALRKDIEEQMSKGFPELPKGEEQIFIIGGKEYTEKQLSSMSDEERQLLAAQWVKEGTLTRRP</sequence>
<dbReference type="AlphaFoldDB" id="A0A8T4KPV7"/>
<proteinExistence type="predicted"/>
<dbReference type="EMBL" id="JAGVWD010000008">
    <property type="protein sequence ID" value="MBS3057128.1"/>
    <property type="molecule type" value="Genomic_DNA"/>
</dbReference>
<evidence type="ECO:0000313" key="1">
    <source>
        <dbReference type="EMBL" id="MBS3057128.1"/>
    </source>
</evidence>
<gene>
    <name evidence="1" type="ORF">J4415_00700</name>
</gene>
<protein>
    <submittedName>
        <fullName evidence="1">Uncharacterized protein</fullName>
    </submittedName>
</protein>
<accession>A0A8T4KPV7</accession>
<reference evidence="1" key="1">
    <citation type="submission" date="2021-03" db="EMBL/GenBank/DDBJ databases">
        <authorList>
            <person name="Jaffe A."/>
        </authorList>
    </citation>
    <scope>NUCLEOTIDE SEQUENCE</scope>
    <source>
        <strain evidence="1">RIFCSPHIGHO2_01_FULL_AR10_44_11</strain>
    </source>
</reference>
<comment type="caution">
    <text evidence="1">The sequence shown here is derived from an EMBL/GenBank/DDBJ whole genome shotgun (WGS) entry which is preliminary data.</text>
</comment>
<organism evidence="1 2">
    <name type="scientific">Candidatus Iainarchaeum sp</name>
    <dbReference type="NCBI Taxonomy" id="3101447"/>
    <lineage>
        <taxon>Archaea</taxon>
        <taxon>Candidatus Iainarchaeota</taxon>
        <taxon>Candidatus Iainarchaeia</taxon>
        <taxon>Candidatus Iainarchaeales</taxon>
        <taxon>Candidatus Iainarchaeaceae</taxon>
        <taxon>Candidatus Iainarchaeum</taxon>
    </lineage>
</organism>
<reference evidence="1" key="2">
    <citation type="submission" date="2021-05" db="EMBL/GenBank/DDBJ databases">
        <title>Protein family content uncovers lineage relationships and bacterial pathway maintenance mechanisms in DPANN archaea.</title>
        <authorList>
            <person name="Castelle C.J."/>
            <person name="Meheust R."/>
            <person name="Jaffe A.L."/>
            <person name="Seitz K."/>
            <person name="Gong X."/>
            <person name="Baker B.J."/>
            <person name="Banfield J.F."/>
        </authorList>
    </citation>
    <scope>NUCLEOTIDE SEQUENCE</scope>
    <source>
        <strain evidence="1">RIFCSPHIGHO2_01_FULL_AR10_44_11</strain>
    </source>
</reference>
<dbReference type="Proteomes" id="UP000677687">
    <property type="component" value="Unassembled WGS sequence"/>
</dbReference>
<evidence type="ECO:0000313" key="2">
    <source>
        <dbReference type="Proteomes" id="UP000677687"/>
    </source>
</evidence>
<name>A0A8T4KPV7_9ARCH</name>